<dbReference type="InterPro" id="IPR036388">
    <property type="entry name" value="WH-like_DNA-bd_sf"/>
</dbReference>
<evidence type="ECO:0000259" key="5">
    <source>
        <dbReference type="PROSITE" id="PS50931"/>
    </source>
</evidence>
<dbReference type="SUPFAM" id="SSF53850">
    <property type="entry name" value="Periplasmic binding protein-like II"/>
    <property type="match status" value="1"/>
</dbReference>
<keyword evidence="7" id="KW-1185">Reference proteome</keyword>
<proteinExistence type="inferred from homology"/>
<gene>
    <name evidence="6" type="primary">nodD2_4</name>
    <name evidence="6" type="ORF">LMG31506_04319</name>
</gene>
<dbReference type="Pfam" id="PF00126">
    <property type="entry name" value="HTH_1"/>
    <property type="match status" value="1"/>
</dbReference>
<dbReference type="Pfam" id="PF03466">
    <property type="entry name" value="LysR_substrate"/>
    <property type="match status" value="1"/>
</dbReference>
<evidence type="ECO:0000313" key="7">
    <source>
        <dbReference type="Proteomes" id="UP000672934"/>
    </source>
</evidence>
<dbReference type="PANTHER" id="PTHR30118">
    <property type="entry name" value="HTH-TYPE TRANSCRIPTIONAL REGULATOR LEUO-RELATED"/>
    <property type="match status" value="1"/>
</dbReference>
<evidence type="ECO:0000256" key="4">
    <source>
        <dbReference type="ARBA" id="ARBA00023163"/>
    </source>
</evidence>
<dbReference type="Gene3D" id="3.40.190.10">
    <property type="entry name" value="Periplasmic binding protein-like II"/>
    <property type="match status" value="2"/>
</dbReference>
<dbReference type="Gene3D" id="1.10.10.10">
    <property type="entry name" value="Winged helix-like DNA-binding domain superfamily/Winged helix DNA-binding domain"/>
    <property type="match status" value="1"/>
</dbReference>
<comment type="similarity">
    <text evidence="1">Belongs to the LysR transcriptional regulatory family.</text>
</comment>
<dbReference type="InterPro" id="IPR000847">
    <property type="entry name" value="LysR_HTH_N"/>
</dbReference>
<evidence type="ECO:0000256" key="3">
    <source>
        <dbReference type="ARBA" id="ARBA00023125"/>
    </source>
</evidence>
<dbReference type="GO" id="GO:0003700">
    <property type="term" value="F:DNA-binding transcription factor activity"/>
    <property type="evidence" value="ECO:0007669"/>
    <property type="project" value="InterPro"/>
</dbReference>
<dbReference type="GO" id="GO:0003677">
    <property type="term" value="F:DNA binding"/>
    <property type="evidence" value="ECO:0007669"/>
    <property type="project" value="UniProtKB-KW"/>
</dbReference>
<evidence type="ECO:0000256" key="2">
    <source>
        <dbReference type="ARBA" id="ARBA00023015"/>
    </source>
</evidence>
<evidence type="ECO:0000256" key="1">
    <source>
        <dbReference type="ARBA" id="ARBA00009437"/>
    </source>
</evidence>
<reference evidence="6" key="1">
    <citation type="submission" date="2021-03" db="EMBL/GenBank/DDBJ databases">
        <authorList>
            <person name="Peeters C."/>
        </authorList>
    </citation>
    <scope>NUCLEOTIDE SEQUENCE</scope>
    <source>
        <strain evidence="6">LMG 31506</strain>
    </source>
</reference>
<comment type="caution">
    <text evidence="6">The sequence shown here is derived from an EMBL/GenBank/DDBJ whole genome shotgun (WGS) entry which is preliminary data.</text>
</comment>
<accession>A0A916J018</accession>
<keyword evidence="4" id="KW-0804">Transcription</keyword>
<keyword evidence="2" id="KW-0805">Transcription regulation</keyword>
<dbReference type="EMBL" id="CAJPUY010000016">
    <property type="protein sequence ID" value="CAG2150893.1"/>
    <property type="molecule type" value="Genomic_DNA"/>
</dbReference>
<organism evidence="6 7">
    <name type="scientific">Cupriavidus yeoncheonensis</name>
    <dbReference type="NCBI Taxonomy" id="1462994"/>
    <lineage>
        <taxon>Bacteria</taxon>
        <taxon>Pseudomonadati</taxon>
        <taxon>Pseudomonadota</taxon>
        <taxon>Betaproteobacteria</taxon>
        <taxon>Burkholderiales</taxon>
        <taxon>Burkholderiaceae</taxon>
        <taxon>Cupriavidus</taxon>
    </lineage>
</organism>
<evidence type="ECO:0000313" key="6">
    <source>
        <dbReference type="EMBL" id="CAG2150893.1"/>
    </source>
</evidence>
<dbReference type="PROSITE" id="PS50931">
    <property type="entry name" value="HTH_LYSR"/>
    <property type="match status" value="1"/>
</dbReference>
<dbReference type="RefSeq" id="WP_211949218.1">
    <property type="nucleotide sequence ID" value="NZ_CAJPUY010000016.1"/>
</dbReference>
<sequence>MKTYDLNLLRTLDALLAAGSVTGAAERLHLSVPATSHALARLRELTGDPLLVRAGRRLVPTPRAVALREPVAQWIAQAAALVQAPRGDDLAATERSFVVRAPDGFAIAFGGALGAALAADMPRAQLRFVTETQDDDGALRDGRVDLDIGTFRPPEPEIEVVDLFPQALIAVVRAGHPFAARPATARRYAAQAHIDVQRRAGTPSAVDDALAALGLARRVVLTVAHASAAPVIAARGDFVATLSERLGRAMAPGLGLVVVPLPFLPRGETVVMAWHPRHAADPAHAWLRRQVPAAIAASGAAQGYRTVSAPST</sequence>
<dbReference type="InterPro" id="IPR005119">
    <property type="entry name" value="LysR_subst-bd"/>
</dbReference>
<keyword evidence="3" id="KW-0238">DNA-binding</keyword>
<name>A0A916J018_9BURK</name>
<dbReference type="InterPro" id="IPR050389">
    <property type="entry name" value="LysR-type_TF"/>
</dbReference>
<feature type="domain" description="HTH lysR-type" evidence="5">
    <location>
        <begin position="4"/>
        <end position="61"/>
    </location>
</feature>
<dbReference type="Proteomes" id="UP000672934">
    <property type="component" value="Unassembled WGS sequence"/>
</dbReference>
<protein>
    <submittedName>
        <fullName evidence="6">Nodulation protein D 2</fullName>
    </submittedName>
</protein>
<dbReference type="AlphaFoldDB" id="A0A916J018"/>
<dbReference type="InterPro" id="IPR036390">
    <property type="entry name" value="WH_DNA-bd_sf"/>
</dbReference>
<dbReference type="PANTHER" id="PTHR30118:SF15">
    <property type="entry name" value="TRANSCRIPTIONAL REGULATORY PROTEIN"/>
    <property type="match status" value="1"/>
</dbReference>
<dbReference type="SUPFAM" id="SSF46785">
    <property type="entry name" value="Winged helix' DNA-binding domain"/>
    <property type="match status" value="1"/>
</dbReference>